<keyword evidence="2" id="KW-1185">Reference proteome</keyword>
<proteinExistence type="predicted"/>
<organism evidence="1 2">
    <name type="scientific">Nocardia africana</name>
    <dbReference type="NCBI Taxonomy" id="134964"/>
    <lineage>
        <taxon>Bacteria</taxon>
        <taxon>Bacillati</taxon>
        <taxon>Actinomycetota</taxon>
        <taxon>Actinomycetes</taxon>
        <taxon>Mycobacteriales</taxon>
        <taxon>Nocardiaceae</taxon>
        <taxon>Nocardia</taxon>
    </lineage>
</organism>
<dbReference type="InterPro" id="IPR025350">
    <property type="entry name" value="DUF4254"/>
</dbReference>
<evidence type="ECO:0000313" key="1">
    <source>
        <dbReference type="EMBL" id="MFF0454374.1"/>
    </source>
</evidence>
<reference evidence="1 2" key="1">
    <citation type="submission" date="2024-10" db="EMBL/GenBank/DDBJ databases">
        <title>The Natural Products Discovery Center: Release of the First 8490 Sequenced Strains for Exploring Actinobacteria Biosynthetic Diversity.</title>
        <authorList>
            <person name="Kalkreuter E."/>
            <person name="Kautsar S.A."/>
            <person name="Yang D."/>
            <person name="Bader C.D."/>
            <person name="Teijaro C.N."/>
            <person name="Fluegel L."/>
            <person name="Davis C.M."/>
            <person name="Simpson J.R."/>
            <person name="Lauterbach L."/>
            <person name="Steele A.D."/>
            <person name="Gui C."/>
            <person name="Meng S."/>
            <person name="Li G."/>
            <person name="Viehrig K."/>
            <person name="Ye F."/>
            <person name="Su P."/>
            <person name="Kiefer A.F."/>
            <person name="Nichols A."/>
            <person name="Cepeda A.J."/>
            <person name="Yan W."/>
            <person name="Fan B."/>
            <person name="Jiang Y."/>
            <person name="Adhikari A."/>
            <person name="Zheng C.-J."/>
            <person name="Schuster L."/>
            <person name="Cowan T.M."/>
            <person name="Smanski M.J."/>
            <person name="Chevrette M.G."/>
            <person name="De Carvalho L.P.S."/>
            <person name="Shen B."/>
        </authorList>
    </citation>
    <scope>NUCLEOTIDE SEQUENCE [LARGE SCALE GENOMIC DNA]</scope>
    <source>
        <strain evidence="1 2">NPDC004550</strain>
    </source>
</reference>
<comment type="caution">
    <text evidence="1">The sequence shown here is derived from an EMBL/GenBank/DDBJ whole genome shotgun (WGS) entry which is preliminary data.</text>
</comment>
<gene>
    <name evidence="1" type="ORF">ACFYTH_13505</name>
</gene>
<dbReference type="RefSeq" id="WP_387251250.1">
    <property type="nucleotide sequence ID" value="NZ_JBIALX010000005.1"/>
</dbReference>
<dbReference type="EMBL" id="JBIALX010000005">
    <property type="protein sequence ID" value="MFF0454374.1"/>
    <property type="molecule type" value="Genomic_DNA"/>
</dbReference>
<evidence type="ECO:0000313" key="2">
    <source>
        <dbReference type="Proteomes" id="UP001601521"/>
    </source>
</evidence>
<accession>A0ABW6NGU1</accession>
<protein>
    <submittedName>
        <fullName evidence="1">DUF4254 domain-containing protein</fullName>
    </submittedName>
</protein>
<dbReference type="Proteomes" id="UP001601521">
    <property type="component" value="Unassembled WGS sequence"/>
</dbReference>
<dbReference type="Pfam" id="PF14063">
    <property type="entry name" value="DUF4254"/>
    <property type="match status" value="1"/>
</dbReference>
<name>A0ABW6NGU1_9NOCA</name>
<sequence>MTAELPAPSDLLCALMGQCVTGTLTNLAYTLAGVHRDKRRHPHRAEQLRLRRVALIAEIDAWTMRSLPSPAVGARPNPNTLGQTVDRIAAVAARAFDLLMTDDPSGDRLHAQWTRLAELEVAYGDLVRDLRDGRRYLPTARLYGIIRQKGVSVGLQHDECRYENAIGPFHDEPRG</sequence>